<dbReference type="AlphaFoldDB" id="F4C9Y3"/>
<accession>F4C9Y3</accession>
<keyword evidence="1" id="KW-0812">Transmembrane</keyword>
<dbReference type="GO" id="GO:0016020">
    <property type="term" value="C:membrane"/>
    <property type="evidence" value="ECO:0007669"/>
    <property type="project" value="InterPro"/>
</dbReference>
<feature type="domain" description="Signal transduction histidine kinase internal region" evidence="2">
    <location>
        <begin position="155"/>
        <end position="230"/>
    </location>
</feature>
<dbReference type="EMBL" id="CP002584">
    <property type="protein sequence ID" value="ADZ77273.1"/>
    <property type="molecule type" value="Genomic_DNA"/>
</dbReference>
<dbReference type="InterPro" id="IPR010559">
    <property type="entry name" value="Sig_transdc_His_kin_internal"/>
</dbReference>
<dbReference type="eggNOG" id="COG2972">
    <property type="taxonomic scope" value="Bacteria"/>
</dbReference>
<keyword evidence="3" id="KW-0808">Transferase</keyword>
<dbReference type="SUPFAM" id="SSF55874">
    <property type="entry name" value="ATPase domain of HSP90 chaperone/DNA topoisomerase II/histidine kinase"/>
    <property type="match status" value="1"/>
</dbReference>
<keyword evidence="1" id="KW-0472">Membrane</keyword>
<dbReference type="PANTHER" id="PTHR34220">
    <property type="entry name" value="SENSOR HISTIDINE KINASE YPDA"/>
    <property type="match status" value="1"/>
</dbReference>
<protein>
    <submittedName>
        <fullName evidence="3">Signal transduction histidine kinase, LytS</fullName>
    </submittedName>
</protein>
<dbReference type="InterPro" id="IPR036890">
    <property type="entry name" value="HATPase_C_sf"/>
</dbReference>
<evidence type="ECO:0000313" key="3">
    <source>
        <dbReference type="EMBL" id="ADZ77273.1"/>
    </source>
</evidence>
<dbReference type="PATRIC" id="fig|743722.3.peg.747"/>
<keyword evidence="3" id="KW-0418">Kinase</keyword>
<dbReference type="GO" id="GO:0000155">
    <property type="term" value="F:phosphorelay sensor kinase activity"/>
    <property type="evidence" value="ECO:0007669"/>
    <property type="project" value="InterPro"/>
</dbReference>
<dbReference type="STRING" id="743722.Sph21_0695"/>
<dbReference type="PANTHER" id="PTHR34220:SF7">
    <property type="entry name" value="SENSOR HISTIDINE KINASE YPDA"/>
    <property type="match status" value="1"/>
</dbReference>
<dbReference type="KEGG" id="shg:Sph21_0695"/>
<name>F4C9Y3_SPHS2</name>
<proteinExistence type="predicted"/>
<feature type="transmembrane region" description="Helical" evidence="1">
    <location>
        <begin position="109"/>
        <end position="132"/>
    </location>
</feature>
<keyword evidence="1" id="KW-1133">Transmembrane helix</keyword>
<feature type="transmembrane region" description="Helical" evidence="1">
    <location>
        <begin position="31"/>
        <end position="50"/>
    </location>
</feature>
<gene>
    <name evidence="3" type="ordered locus">Sph21_0695</name>
</gene>
<evidence type="ECO:0000256" key="1">
    <source>
        <dbReference type="SAM" id="Phobius"/>
    </source>
</evidence>
<reference evidence="3" key="1">
    <citation type="submission" date="2011-03" db="EMBL/GenBank/DDBJ databases">
        <title>Complete sequence of Sphingobacterium sp. 21.</title>
        <authorList>
            <consortium name="US DOE Joint Genome Institute"/>
            <person name="Lucas S."/>
            <person name="Copeland A."/>
            <person name="Lapidus A."/>
            <person name="Cheng J.-F."/>
            <person name="Goodwin L."/>
            <person name="Pitluck S."/>
            <person name="Davenport K."/>
            <person name="Detter J.C."/>
            <person name="Han C."/>
            <person name="Tapia R."/>
            <person name="Land M."/>
            <person name="Hauser L."/>
            <person name="Kyrpides N."/>
            <person name="Ivanova N."/>
            <person name="Ovchinnikova G."/>
            <person name="Pagani I."/>
            <person name="Siebers A.K."/>
            <person name="Allgaier M."/>
            <person name="Thelen M.P."/>
            <person name="Hugenholtz P."/>
            <person name="Woyke T."/>
        </authorList>
    </citation>
    <scope>NUCLEOTIDE SEQUENCE</scope>
    <source>
        <strain evidence="3">21</strain>
    </source>
</reference>
<dbReference type="Gene3D" id="3.30.565.10">
    <property type="entry name" value="Histidine kinase-like ATPase, C-terminal domain"/>
    <property type="match status" value="1"/>
</dbReference>
<dbReference type="HOGENOM" id="CLU_020473_1_0_10"/>
<evidence type="ECO:0000259" key="2">
    <source>
        <dbReference type="Pfam" id="PF06580"/>
    </source>
</evidence>
<organism evidence="3">
    <name type="scientific">Sphingobacterium sp. (strain 21)</name>
    <dbReference type="NCBI Taxonomy" id="743722"/>
    <lineage>
        <taxon>Bacteria</taxon>
        <taxon>Pseudomonadati</taxon>
        <taxon>Bacteroidota</taxon>
        <taxon>Sphingobacteriia</taxon>
        <taxon>Sphingobacteriales</taxon>
        <taxon>Sphingobacteriaceae</taxon>
        <taxon>Sphingobacterium</taxon>
    </lineage>
</organism>
<sequence>MLFWILLYVFYGTLNKDLFQVAFFSLLNTQYTVIMVLAIATNHYFIFGVTEKLFDRRKWMSGIMSILLIYMFSALCVTLSLKYFAYGYPMNPGLQKLYHRYHIEKNMDIFSYKILVLVFVEVVVYNFLTFWLKFGLDNYETKMAQKALLLEKNNMELSFLRSQIQPHFLFNTLNNIYGQVVENEQASQSILKLSDLLRFSLYESNRKLITLGEEIKFLNDYINLERLRHREGKVNIYTNFEKIDRLDCEISPLILVNFVENAFKHGVNSSIAFSWVKIILKEEKKVVTFIVSNSVGNTLKNKRTGGLGLSNVRRRLELEYPERYDLSIKETQETYEVVLTLKPKSL</sequence>
<dbReference type="InterPro" id="IPR050640">
    <property type="entry name" value="Bact_2-comp_sensor_kinase"/>
</dbReference>
<dbReference type="Pfam" id="PF06580">
    <property type="entry name" value="His_kinase"/>
    <property type="match status" value="1"/>
</dbReference>
<feature type="transmembrane region" description="Helical" evidence="1">
    <location>
        <begin position="62"/>
        <end position="89"/>
    </location>
</feature>